<dbReference type="AlphaFoldDB" id="A0A067BKX7"/>
<dbReference type="KEGG" id="spar:SPRG_21509"/>
<dbReference type="STRING" id="695850.A0A067BKX7"/>
<protein>
    <recommendedName>
        <fullName evidence="3">Reverse transcriptase zinc-binding domain-containing protein</fullName>
    </recommendedName>
</protein>
<proteinExistence type="predicted"/>
<dbReference type="RefSeq" id="XP_012210446.1">
    <property type="nucleotide sequence ID" value="XM_012355056.1"/>
</dbReference>
<evidence type="ECO:0008006" key="3">
    <source>
        <dbReference type="Google" id="ProtNLM"/>
    </source>
</evidence>
<dbReference type="GeneID" id="24142208"/>
<dbReference type="Proteomes" id="UP000030745">
    <property type="component" value="Unassembled WGS sequence"/>
</dbReference>
<keyword evidence="2" id="KW-1185">Reference proteome</keyword>
<accession>A0A067BKX7</accession>
<dbReference type="EMBL" id="KK583389">
    <property type="protein sequence ID" value="KDO18843.1"/>
    <property type="molecule type" value="Genomic_DNA"/>
</dbReference>
<evidence type="ECO:0000313" key="2">
    <source>
        <dbReference type="Proteomes" id="UP000030745"/>
    </source>
</evidence>
<organism evidence="1 2">
    <name type="scientific">Saprolegnia parasitica (strain CBS 223.65)</name>
    <dbReference type="NCBI Taxonomy" id="695850"/>
    <lineage>
        <taxon>Eukaryota</taxon>
        <taxon>Sar</taxon>
        <taxon>Stramenopiles</taxon>
        <taxon>Oomycota</taxon>
        <taxon>Saprolegniomycetes</taxon>
        <taxon>Saprolegniales</taxon>
        <taxon>Saprolegniaceae</taxon>
        <taxon>Saprolegnia</taxon>
    </lineage>
</organism>
<dbReference type="OrthoDB" id="78757at2759"/>
<name>A0A067BKX7_SAPPC</name>
<reference evidence="1 2" key="1">
    <citation type="journal article" date="2013" name="PLoS Genet.">
        <title>Distinctive expansion of potential virulence genes in the genome of the oomycete fish pathogen Saprolegnia parasitica.</title>
        <authorList>
            <person name="Jiang R.H."/>
            <person name="de Bruijn I."/>
            <person name="Haas B.J."/>
            <person name="Belmonte R."/>
            <person name="Lobach L."/>
            <person name="Christie J."/>
            <person name="van den Ackerveken G."/>
            <person name="Bottin A."/>
            <person name="Bulone V."/>
            <person name="Diaz-Moreno S.M."/>
            <person name="Dumas B."/>
            <person name="Fan L."/>
            <person name="Gaulin E."/>
            <person name="Govers F."/>
            <person name="Grenville-Briggs L.J."/>
            <person name="Horner N.R."/>
            <person name="Levin J.Z."/>
            <person name="Mammella M."/>
            <person name="Meijer H.J."/>
            <person name="Morris P."/>
            <person name="Nusbaum C."/>
            <person name="Oome S."/>
            <person name="Phillips A.J."/>
            <person name="van Rooyen D."/>
            <person name="Rzeszutek E."/>
            <person name="Saraiva M."/>
            <person name="Secombes C.J."/>
            <person name="Seidl M.F."/>
            <person name="Snel B."/>
            <person name="Stassen J.H."/>
            <person name="Sykes S."/>
            <person name="Tripathy S."/>
            <person name="van den Berg H."/>
            <person name="Vega-Arreguin J.C."/>
            <person name="Wawra S."/>
            <person name="Young S.K."/>
            <person name="Zeng Q."/>
            <person name="Dieguez-Uribeondo J."/>
            <person name="Russ C."/>
            <person name="Tyler B.M."/>
            <person name="van West P."/>
        </authorList>
    </citation>
    <scope>NUCLEOTIDE SEQUENCE [LARGE SCALE GENOMIC DNA]</scope>
    <source>
        <strain evidence="1 2">CBS 223.65</strain>
    </source>
</reference>
<evidence type="ECO:0000313" key="1">
    <source>
        <dbReference type="EMBL" id="KDO18843.1"/>
    </source>
</evidence>
<gene>
    <name evidence="1" type="ORF">SPRG_21509</name>
</gene>
<dbReference type="VEuPathDB" id="FungiDB:SPRG_21509"/>
<sequence>MSKRLEIPPNYATTMQMPVWLTEYEPLRSNAVTTMQIGHGSAERDISAMLLADGSWPASREVFVHTLSHANAGVQVRLGRHGHIEVAICRHIGAMYCHLSRVYWQIQDAFADASDADRQEPAVTQPFVGLVKDQIQPFEAWPRGKIAQMVAPDPIDDVSTHPMASAARTTPSALSSYLRRVRRTCGLAPPVQSDVWLRLLFNMLPVNSRFVYLQRQRPDAICCAYGCGAVESQQHAFYDCEVVHQVWAFHAGAWRRFGVTFSWNTLSDIDAFSVNGRGAPHKEALRVLWSLLTASLLHLIWKQHNGVQYEHKRAIPAAAWHDLSFVGWMASVRHWLRLQDADCPKRAAVLDVVRMLHGQPAYQPLVAKYPLLLRLGPSLRPA</sequence>